<gene>
    <name evidence="7" type="primary">murI</name>
    <name evidence="8" type="ORF">OQ497_08800</name>
</gene>
<evidence type="ECO:0000256" key="4">
    <source>
        <dbReference type="ARBA" id="ARBA00022984"/>
    </source>
</evidence>
<proteinExistence type="inferred from homology"/>
<dbReference type="RefSeq" id="WP_173560246.1">
    <property type="nucleotide sequence ID" value="NZ_JAPIUZ010000004.1"/>
</dbReference>
<evidence type="ECO:0000256" key="7">
    <source>
        <dbReference type="HAMAP-Rule" id="MF_00258"/>
    </source>
</evidence>
<keyword evidence="9" id="KW-1185">Reference proteome</keyword>
<reference evidence="8 9" key="1">
    <citation type="submission" date="2022-11" db="EMBL/GenBank/DDBJ databases">
        <title>Genome sequencing of Acetobacter type strain.</title>
        <authorList>
            <person name="Heo J."/>
            <person name="Lee D."/>
            <person name="Han B.-H."/>
            <person name="Hong S.-B."/>
            <person name="Kwon S.-W."/>
        </authorList>
    </citation>
    <scope>NUCLEOTIDE SEQUENCE [LARGE SCALE GENOMIC DNA]</scope>
    <source>
        <strain evidence="8 9">KACC 21253</strain>
    </source>
</reference>
<evidence type="ECO:0000256" key="6">
    <source>
        <dbReference type="ARBA" id="ARBA00023316"/>
    </source>
</evidence>
<dbReference type="InterPro" id="IPR018187">
    <property type="entry name" value="Asp/Glu_racemase_AS_1"/>
</dbReference>
<feature type="active site" description="Proton donor/acceptor" evidence="7">
    <location>
        <position position="195"/>
    </location>
</feature>
<feature type="binding site" evidence="7">
    <location>
        <begin position="16"/>
        <end position="17"/>
    </location>
    <ligand>
        <name>substrate</name>
    </ligand>
</feature>
<keyword evidence="4 7" id="KW-0573">Peptidoglycan synthesis</keyword>
<protein>
    <recommendedName>
        <fullName evidence="2 7">Glutamate racemase</fullName>
        <ecNumber evidence="2 7">5.1.1.3</ecNumber>
    </recommendedName>
</protein>
<accession>A0ABT3QFN1</accession>
<evidence type="ECO:0000256" key="1">
    <source>
        <dbReference type="ARBA" id="ARBA00001602"/>
    </source>
</evidence>
<evidence type="ECO:0000313" key="9">
    <source>
        <dbReference type="Proteomes" id="UP001301152"/>
    </source>
</evidence>
<dbReference type="EC" id="5.1.1.3" evidence="2 7"/>
<dbReference type="PANTHER" id="PTHR21198">
    <property type="entry name" value="GLUTAMATE RACEMASE"/>
    <property type="match status" value="1"/>
</dbReference>
<feature type="binding site" evidence="7">
    <location>
        <begin position="196"/>
        <end position="197"/>
    </location>
    <ligand>
        <name>substrate</name>
    </ligand>
</feature>
<dbReference type="EMBL" id="JAPIUZ010000004">
    <property type="protein sequence ID" value="MCX2564056.1"/>
    <property type="molecule type" value="Genomic_DNA"/>
</dbReference>
<dbReference type="HAMAP" id="MF_00258">
    <property type="entry name" value="Glu_racemase"/>
    <property type="match status" value="1"/>
</dbReference>
<comment type="function">
    <text evidence="7">Provides the (R)-glutamate required for cell wall biosynthesis.</text>
</comment>
<comment type="similarity">
    <text evidence="7">Belongs to the aspartate/glutamate racemases family.</text>
</comment>
<dbReference type="InterPro" id="IPR004391">
    <property type="entry name" value="Glu_race"/>
</dbReference>
<keyword evidence="6 7" id="KW-0961">Cell wall biogenesis/degradation</keyword>
<dbReference type="Proteomes" id="UP001301152">
    <property type="component" value="Unassembled WGS sequence"/>
</dbReference>
<dbReference type="InterPro" id="IPR015942">
    <property type="entry name" value="Asp/Glu/hydantoin_racemase"/>
</dbReference>
<comment type="pathway">
    <text evidence="7">Cell wall biogenesis; peptidoglycan biosynthesis.</text>
</comment>
<evidence type="ECO:0000256" key="2">
    <source>
        <dbReference type="ARBA" id="ARBA00013090"/>
    </source>
</evidence>
<keyword evidence="3 7" id="KW-0133">Cell shape</keyword>
<dbReference type="Gene3D" id="3.40.50.1860">
    <property type="match status" value="2"/>
</dbReference>
<dbReference type="SUPFAM" id="SSF53681">
    <property type="entry name" value="Aspartate/glutamate racemase"/>
    <property type="match status" value="2"/>
</dbReference>
<evidence type="ECO:0000313" key="8">
    <source>
        <dbReference type="EMBL" id="MCX2564056.1"/>
    </source>
</evidence>
<comment type="catalytic activity">
    <reaction evidence="1 7">
        <text>L-glutamate = D-glutamate</text>
        <dbReference type="Rhea" id="RHEA:12813"/>
        <dbReference type="ChEBI" id="CHEBI:29985"/>
        <dbReference type="ChEBI" id="CHEBI:29986"/>
        <dbReference type="EC" id="5.1.1.3"/>
    </reaction>
</comment>
<feature type="active site" description="Proton donor/acceptor" evidence="7">
    <location>
        <position position="80"/>
    </location>
</feature>
<organism evidence="8 9">
    <name type="scientific">Acetobacter thailandicus</name>
    <dbReference type="NCBI Taxonomy" id="1502842"/>
    <lineage>
        <taxon>Bacteria</taxon>
        <taxon>Pseudomonadati</taxon>
        <taxon>Pseudomonadota</taxon>
        <taxon>Alphaproteobacteria</taxon>
        <taxon>Acetobacterales</taxon>
        <taxon>Acetobacteraceae</taxon>
        <taxon>Acetobacter</taxon>
    </lineage>
</organism>
<evidence type="ECO:0000256" key="5">
    <source>
        <dbReference type="ARBA" id="ARBA00023235"/>
    </source>
</evidence>
<dbReference type="InterPro" id="IPR001920">
    <property type="entry name" value="Asp/Glu_race"/>
</dbReference>
<feature type="binding site" evidence="7">
    <location>
        <begin position="48"/>
        <end position="49"/>
    </location>
    <ligand>
        <name>substrate</name>
    </ligand>
</feature>
<comment type="caution">
    <text evidence="8">The sequence shown here is derived from an EMBL/GenBank/DDBJ whole genome shotgun (WGS) entry which is preliminary data.</text>
</comment>
<name>A0ABT3QFN1_9PROT</name>
<evidence type="ECO:0000256" key="3">
    <source>
        <dbReference type="ARBA" id="ARBA00022960"/>
    </source>
</evidence>
<feature type="binding site" evidence="7">
    <location>
        <begin position="81"/>
        <end position="82"/>
    </location>
    <ligand>
        <name>substrate</name>
    </ligand>
</feature>
<dbReference type="PANTHER" id="PTHR21198:SF2">
    <property type="entry name" value="GLUTAMATE RACEMASE"/>
    <property type="match status" value="1"/>
</dbReference>
<dbReference type="PROSITE" id="PS00923">
    <property type="entry name" value="ASP_GLU_RACEMASE_1"/>
    <property type="match status" value="1"/>
</dbReference>
<keyword evidence="5 7" id="KW-0413">Isomerase</keyword>
<dbReference type="Pfam" id="PF01177">
    <property type="entry name" value="Asp_Glu_race"/>
    <property type="match status" value="1"/>
</dbReference>
<sequence>MSLTARSGLPRILTFDSGIGGLGIVQAIRELSPTLAIDYLADTAVFPYGEQDDLFLTQRIVTLISQAIDRLNPHLVVIACNTASTLALDALRAARPDMQFVGCVPPIRWAARTTQTGVIGLVATRATTRRPYLGRLHALYAPECTLIAHAAPGLATLAEKTFRGDDVSADSVRQEISGLFTHKDSDRLDTIGIGCTHYTFILDQLKAVSPPHITWLDPAMAVARQALTLLRAAPPPTDRPVPDQAPAAWFTAPPLQADKLLPRLTHYGYSDIRDWVDDAPHMLQADIKESAK</sequence>